<keyword evidence="2" id="KW-1185">Reference proteome</keyword>
<comment type="caution">
    <text evidence="1">The sequence shown here is derived from an EMBL/GenBank/DDBJ whole genome shotgun (WGS) entry which is preliminary data.</text>
</comment>
<dbReference type="EMBL" id="JAANQT010002025">
    <property type="protein sequence ID" value="KAG1303332.1"/>
    <property type="molecule type" value="Genomic_DNA"/>
</dbReference>
<protein>
    <recommendedName>
        <fullName evidence="3">Integrase zinc-binding domain-containing protein</fullName>
    </recommendedName>
</protein>
<evidence type="ECO:0000313" key="1">
    <source>
        <dbReference type="EMBL" id="KAG1303332.1"/>
    </source>
</evidence>
<dbReference type="OrthoDB" id="10271346at2759"/>
<accession>A0A9P6X266</accession>
<reference evidence="1" key="1">
    <citation type="journal article" date="2020" name="Microb. Genom.">
        <title>Genetic diversity of clinical and environmental Mucorales isolates obtained from an investigation of mucormycosis cases among solid organ transplant recipients.</title>
        <authorList>
            <person name="Nguyen M.H."/>
            <person name="Kaul D."/>
            <person name="Muto C."/>
            <person name="Cheng S.J."/>
            <person name="Richter R.A."/>
            <person name="Bruno V.M."/>
            <person name="Liu G."/>
            <person name="Beyhan S."/>
            <person name="Sundermann A.J."/>
            <person name="Mounaud S."/>
            <person name="Pasculle A.W."/>
            <person name="Nierman W.C."/>
            <person name="Driscoll E."/>
            <person name="Cumbie R."/>
            <person name="Clancy C.J."/>
            <person name="Dupont C.L."/>
        </authorList>
    </citation>
    <scope>NUCLEOTIDE SEQUENCE</scope>
    <source>
        <strain evidence="1">GL11</strain>
    </source>
</reference>
<evidence type="ECO:0008006" key="3">
    <source>
        <dbReference type="Google" id="ProtNLM"/>
    </source>
</evidence>
<gene>
    <name evidence="1" type="ORF">G6F64_010161</name>
</gene>
<dbReference type="Proteomes" id="UP000716291">
    <property type="component" value="Unassembled WGS sequence"/>
</dbReference>
<proteinExistence type="predicted"/>
<sequence length="174" mass="19746">MAYLSPTYDDKSFIDEVLEADRRENNTNDLLNSLDKENAELEKIDCAAVMEASPDVESGEYFILPTFRERKKLLVYEHSKGHYSSVALLNTLKRKCIYWSSLKSDSIQLVRASTLPSDSGDVDLTGLFVTFKCGNEYLLVKIHITIAAETIDEICTFGPMRKLRSDHGMHRICT</sequence>
<name>A0A9P6X266_RHIOR</name>
<organism evidence="1 2">
    <name type="scientific">Rhizopus oryzae</name>
    <name type="common">Mucormycosis agent</name>
    <name type="synonym">Rhizopus arrhizus var. delemar</name>
    <dbReference type="NCBI Taxonomy" id="64495"/>
    <lineage>
        <taxon>Eukaryota</taxon>
        <taxon>Fungi</taxon>
        <taxon>Fungi incertae sedis</taxon>
        <taxon>Mucoromycota</taxon>
        <taxon>Mucoromycotina</taxon>
        <taxon>Mucoromycetes</taxon>
        <taxon>Mucorales</taxon>
        <taxon>Mucorineae</taxon>
        <taxon>Rhizopodaceae</taxon>
        <taxon>Rhizopus</taxon>
    </lineage>
</organism>
<dbReference type="AlphaFoldDB" id="A0A9P6X266"/>
<evidence type="ECO:0000313" key="2">
    <source>
        <dbReference type="Proteomes" id="UP000716291"/>
    </source>
</evidence>